<evidence type="ECO:0000313" key="2">
    <source>
        <dbReference type="EMBL" id="OAY78322.1"/>
    </source>
</evidence>
<proteinExistence type="predicted"/>
<gene>
    <name evidence="2" type="ORF">ACMD2_19060</name>
</gene>
<feature type="compositionally biased region" description="Basic residues" evidence="1">
    <location>
        <begin position="195"/>
        <end position="204"/>
    </location>
</feature>
<feature type="region of interest" description="Disordered" evidence="1">
    <location>
        <begin position="166"/>
        <end position="207"/>
    </location>
</feature>
<organism evidence="2 3">
    <name type="scientific">Ananas comosus</name>
    <name type="common">Pineapple</name>
    <name type="synonym">Ananas ananas</name>
    <dbReference type="NCBI Taxonomy" id="4615"/>
    <lineage>
        <taxon>Eukaryota</taxon>
        <taxon>Viridiplantae</taxon>
        <taxon>Streptophyta</taxon>
        <taxon>Embryophyta</taxon>
        <taxon>Tracheophyta</taxon>
        <taxon>Spermatophyta</taxon>
        <taxon>Magnoliopsida</taxon>
        <taxon>Liliopsida</taxon>
        <taxon>Poales</taxon>
        <taxon>Bromeliaceae</taxon>
        <taxon>Bromelioideae</taxon>
        <taxon>Ananas</taxon>
    </lineage>
</organism>
<evidence type="ECO:0000256" key="1">
    <source>
        <dbReference type="SAM" id="MobiDB-lite"/>
    </source>
</evidence>
<feature type="region of interest" description="Disordered" evidence="1">
    <location>
        <begin position="1"/>
        <end position="47"/>
    </location>
</feature>
<feature type="compositionally biased region" description="Basic residues" evidence="1">
    <location>
        <begin position="72"/>
        <end position="97"/>
    </location>
</feature>
<comment type="caution">
    <text evidence="2">The sequence shown here is derived from an EMBL/GenBank/DDBJ whole genome shotgun (WGS) entry which is preliminary data.</text>
</comment>
<dbReference type="EMBL" id="LSRQ01001321">
    <property type="protein sequence ID" value="OAY78322.1"/>
    <property type="molecule type" value="Genomic_DNA"/>
</dbReference>
<evidence type="ECO:0000313" key="3">
    <source>
        <dbReference type="Proteomes" id="UP000092600"/>
    </source>
</evidence>
<protein>
    <submittedName>
        <fullName evidence="2">Uncharacterized protein</fullName>
    </submittedName>
</protein>
<accession>A0A199VMA9</accession>
<dbReference type="Proteomes" id="UP000092600">
    <property type="component" value="Unassembled WGS sequence"/>
</dbReference>
<feature type="region of interest" description="Disordered" evidence="1">
    <location>
        <begin position="64"/>
        <end position="152"/>
    </location>
</feature>
<feature type="compositionally biased region" description="Gly residues" evidence="1">
    <location>
        <begin position="175"/>
        <end position="184"/>
    </location>
</feature>
<name>A0A199VMA9_ANACO</name>
<sequence>MVEQHEPVLLGSGSRFNDGRGSVGATATSGWRPRKATWPTVGGGGARRRCEPILGRTRIGWPQGARAAAGGLRRRRRRRAEGCRRPRRAARPSRSRRQLAATSWLKLGPSYPQVAADGPGGAEGTRGRRGQAEAAPEVGSRPGNRGPKCVGSSLMSTAERVERLVEGNEADPFSGGRGARGEGQGEISLQGTSKSRNKGLKHQWTKQEDENLSNACWNLQHLEIGRLIMALFEMAICNS</sequence>
<dbReference type="AlphaFoldDB" id="A0A199VMA9"/>
<reference evidence="2 3" key="1">
    <citation type="journal article" date="2016" name="DNA Res.">
        <title>The draft genome of MD-2 pineapple using hybrid error correction of long reads.</title>
        <authorList>
            <person name="Redwan R.M."/>
            <person name="Saidin A."/>
            <person name="Kumar S.V."/>
        </authorList>
    </citation>
    <scope>NUCLEOTIDE SEQUENCE [LARGE SCALE GENOMIC DNA]</scope>
    <source>
        <strain evidence="3">cv. MD2</strain>
        <tissue evidence="2">Leaf</tissue>
    </source>
</reference>